<comment type="similarity">
    <text evidence="2">Belongs to the binding-protein-dependent transport system permease family. FecCD subfamily.</text>
</comment>
<proteinExistence type="inferred from homology"/>
<feature type="transmembrane region" description="Helical" evidence="8">
    <location>
        <begin position="169"/>
        <end position="189"/>
    </location>
</feature>
<evidence type="ECO:0000256" key="3">
    <source>
        <dbReference type="ARBA" id="ARBA00022448"/>
    </source>
</evidence>
<evidence type="ECO:0000256" key="1">
    <source>
        <dbReference type="ARBA" id="ARBA00004651"/>
    </source>
</evidence>
<feature type="transmembrane region" description="Helical" evidence="8">
    <location>
        <begin position="210"/>
        <end position="231"/>
    </location>
</feature>
<dbReference type="SUPFAM" id="SSF81345">
    <property type="entry name" value="ABC transporter involved in vitamin B12 uptake, BtuC"/>
    <property type="match status" value="1"/>
</dbReference>
<dbReference type="Proteomes" id="UP000826616">
    <property type="component" value="Chromosome"/>
</dbReference>
<gene>
    <name evidence="9" type="ORF">K3F53_15805</name>
</gene>
<keyword evidence="6 8" id="KW-1133">Transmembrane helix</keyword>
<keyword evidence="4" id="KW-1003">Cell membrane</keyword>
<dbReference type="PANTHER" id="PTHR30472">
    <property type="entry name" value="FERRIC ENTEROBACTIN TRANSPORT SYSTEM PERMEASE PROTEIN"/>
    <property type="match status" value="1"/>
</dbReference>
<feature type="transmembrane region" description="Helical" evidence="8">
    <location>
        <begin position="326"/>
        <end position="344"/>
    </location>
</feature>
<evidence type="ECO:0000256" key="6">
    <source>
        <dbReference type="ARBA" id="ARBA00022989"/>
    </source>
</evidence>
<dbReference type="InterPro" id="IPR037294">
    <property type="entry name" value="ABC_BtuC-like"/>
</dbReference>
<dbReference type="PANTHER" id="PTHR30472:SF25">
    <property type="entry name" value="ABC TRANSPORTER PERMEASE PROTEIN MJ0876-RELATED"/>
    <property type="match status" value="1"/>
</dbReference>
<name>A0ABX8YGC4_ANETH</name>
<evidence type="ECO:0000256" key="2">
    <source>
        <dbReference type="ARBA" id="ARBA00007935"/>
    </source>
</evidence>
<evidence type="ECO:0000256" key="7">
    <source>
        <dbReference type="ARBA" id="ARBA00023136"/>
    </source>
</evidence>
<evidence type="ECO:0000256" key="5">
    <source>
        <dbReference type="ARBA" id="ARBA00022692"/>
    </source>
</evidence>
<sequence>MQLKEGQLGWGKKLGLWLLPLLLVLLVVMVASVSLGSARLSFSTVWKIILSHVPFMPEFTKEWSNSAEIIVWNIRMPRILVGVLVGAALAVSGVAYQGVLRNPLADPYVLGVSSGASLGAASFILFGQELLFAGRWTLPLIAFICGVGTLLVVYRLAYIGGKVQPETLLLAGVVVQAFLGAGLSLVMSMSGEKMQTILYWLMGSLTLSDWSSGMVIVPYVLGGALVIFLFARELNLLTLGEQKAHHLGMNVERTRLIVLLAASLTAGAAVAVSGVIGFVGLVVPHIMRSLVGSDHRVLLPVSAIAGAILLTIADTAARTIMEPQELPIGVITAFLGAPFFGYLLRKRRRGLWYHE</sequence>
<feature type="transmembrane region" description="Helical" evidence="8">
    <location>
        <begin position="79"/>
        <end position="96"/>
    </location>
</feature>
<evidence type="ECO:0000313" key="10">
    <source>
        <dbReference type="Proteomes" id="UP000826616"/>
    </source>
</evidence>
<keyword evidence="10" id="KW-1185">Reference proteome</keyword>
<accession>A0ABX8YGC4</accession>
<keyword evidence="3" id="KW-0813">Transport</keyword>
<evidence type="ECO:0000313" key="9">
    <source>
        <dbReference type="EMBL" id="QYY44666.1"/>
    </source>
</evidence>
<dbReference type="EMBL" id="CP080764">
    <property type="protein sequence ID" value="QYY44666.1"/>
    <property type="molecule type" value="Genomic_DNA"/>
</dbReference>
<protein>
    <submittedName>
        <fullName evidence="9">Iron ABC transporter permease</fullName>
    </submittedName>
</protein>
<feature type="transmembrane region" description="Helical" evidence="8">
    <location>
        <begin position="14"/>
        <end position="38"/>
    </location>
</feature>
<evidence type="ECO:0000256" key="8">
    <source>
        <dbReference type="SAM" id="Phobius"/>
    </source>
</evidence>
<reference evidence="9 10" key="1">
    <citation type="submission" date="2021-08" db="EMBL/GenBank/DDBJ databases">
        <title>Complete genome sequence of the strain Aneurinibacillus thermoaerophilus CCM 8960.</title>
        <authorList>
            <person name="Musilova J."/>
            <person name="Kourilova X."/>
            <person name="Pernicova I."/>
            <person name="Bezdicek M."/>
            <person name="Lengerova M."/>
            <person name="Obruca S."/>
            <person name="Sedlar K."/>
        </authorList>
    </citation>
    <scope>NUCLEOTIDE SEQUENCE [LARGE SCALE GENOMIC DNA]</scope>
    <source>
        <strain evidence="9 10">CCM 8960</strain>
    </source>
</reference>
<dbReference type="InterPro" id="IPR000522">
    <property type="entry name" value="ABC_transptr_permease_BtuC"/>
</dbReference>
<dbReference type="Pfam" id="PF01032">
    <property type="entry name" value="FecCD"/>
    <property type="match status" value="1"/>
</dbReference>
<keyword evidence="5 8" id="KW-0812">Transmembrane</keyword>
<keyword evidence="7 8" id="KW-0472">Membrane</keyword>
<organism evidence="9 10">
    <name type="scientific">Aneurinibacillus thermoaerophilus</name>
    <dbReference type="NCBI Taxonomy" id="143495"/>
    <lineage>
        <taxon>Bacteria</taxon>
        <taxon>Bacillati</taxon>
        <taxon>Bacillota</taxon>
        <taxon>Bacilli</taxon>
        <taxon>Bacillales</taxon>
        <taxon>Paenibacillaceae</taxon>
        <taxon>Aneurinibacillus group</taxon>
        <taxon>Aneurinibacillus</taxon>
    </lineage>
</organism>
<comment type="subcellular location">
    <subcellularLocation>
        <location evidence="1">Cell membrane</location>
        <topology evidence="1">Multi-pass membrane protein</topology>
    </subcellularLocation>
</comment>
<evidence type="ECO:0000256" key="4">
    <source>
        <dbReference type="ARBA" id="ARBA00022475"/>
    </source>
</evidence>
<feature type="transmembrane region" description="Helical" evidence="8">
    <location>
        <begin position="256"/>
        <end position="285"/>
    </location>
</feature>
<dbReference type="Gene3D" id="1.10.3470.10">
    <property type="entry name" value="ABC transporter involved in vitamin B12 uptake, BtuC"/>
    <property type="match status" value="1"/>
</dbReference>
<dbReference type="CDD" id="cd06550">
    <property type="entry name" value="TM_ABC_iron-siderophores_like"/>
    <property type="match status" value="1"/>
</dbReference>
<feature type="transmembrane region" description="Helical" evidence="8">
    <location>
        <begin position="138"/>
        <end position="157"/>
    </location>
</feature>